<dbReference type="AlphaFoldDB" id="A0A3P7V912"/>
<name>A0A3P7V912_9BILA</name>
<protein>
    <submittedName>
        <fullName evidence="1">Uncharacterized protein</fullName>
    </submittedName>
</protein>
<proteinExistence type="predicted"/>
<evidence type="ECO:0000313" key="1">
    <source>
        <dbReference type="EMBL" id="VDO44051.1"/>
    </source>
</evidence>
<accession>A0A3P7V912</accession>
<dbReference type="Proteomes" id="UP000280834">
    <property type="component" value="Unassembled WGS sequence"/>
</dbReference>
<keyword evidence="2" id="KW-1185">Reference proteome</keyword>
<organism evidence="1 2">
    <name type="scientific">Brugia timori</name>
    <dbReference type="NCBI Taxonomy" id="42155"/>
    <lineage>
        <taxon>Eukaryota</taxon>
        <taxon>Metazoa</taxon>
        <taxon>Ecdysozoa</taxon>
        <taxon>Nematoda</taxon>
        <taxon>Chromadorea</taxon>
        <taxon>Rhabditida</taxon>
        <taxon>Spirurina</taxon>
        <taxon>Spiruromorpha</taxon>
        <taxon>Filarioidea</taxon>
        <taxon>Onchocercidae</taxon>
        <taxon>Brugia</taxon>
    </lineage>
</organism>
<reference evidence="1 2" key="1">
    <citation type="submission" date="2018-11" db="EMBL/GenBank/DDBJ databases">
        <authorList>
            <consortium name="Pathogen Informatics"/>
        </authorList>
    </citation>
    <scope>NUCLEOTIDE SEQUENCE [LARGE SCALE GENOMIC DNA]</scope>
</reference>
<sequence length="58" mass="6750">MHERIAQSMGSPQYEDSLLANLRILHDLFFSNDCKWCQAVIVSFKQFTSARKWSGMLI</sequence>
<evidence type="ECO:0000313" key="2">
    <source>
        <dbReference type="Proteomes" id="UP000280834"/>
    </source>
</evidence>
<dbReference type="EMBL" id="UZAG01019537">
    <property type="protein sequence ID" value="VDO44051.1"/>
    <property type="molecule type" value="Genomic_DNA"/>
</dbReference>
<gene>
    <name evidence="1" type="ORF">BTMF_LOCUS12856</name>
</gene>